<evidence type="ECO:0000313" key="2">
    <source>
        <dbReference type="Proteomes" id="UP000396835"/>
    </source>
</evidence>
<organism evidence="1 2">
    <name type="scientific">Prevotella heparinolytica</name>
    <dbReference type="NCBI Taxonomy" id="28113"/>
    <lineage>
        <taxon>Bacteria</taxon>
        <taxon>Pseudomonadati</taxon>
        <taxon>Bacteroidota</taxon>
        <taxon>Bacteroidia</taxon>
        <taxon>Bacteroidales</taxon>
        <taxon>Bacteroidaceae</taxon>
        <taxon>Bacteroides</taxon>
    </lineage>
</organism>
<gene>
    <name evidence="1" type="ORF">NCTC7812_02436</name>
</gene>
<proteinExistence type="predicted"/>
<evidence type="ECO:0000313" key="1">
    <source>
        <dbReference type="EMBL" id="VFB14867.1"/>
    </source>
</evidence>
<dbReference type="AlphaFoldDB" id="A0A449I616"/>
<reference evidence="1 2" key="1">
    <citation type="submission" date="2019-02" db="EMBL/GenBank/DDBJ databases">
        <authorList>
            <consortium name="Pathogen Informatics"/>
        </authorList>
    </citation>
    <scope>NUCLEOTIDE SEQUENCE [LARGE SCALE GENOMIC DNA]</scope>
    <source>
        <strain evidence="1 2">3012STDY7078512</strain>
    </source>
</reference>
<accession>A0A449I616</accession>
<name>A0A449I616_9BACE</name>
<sequence length="214" mass="23597">MLHSTIKQCHNVRITEHALHMVSIWSVQFSLYLCTTIGNRIGILRWMYIYMAIVRSLAIGKARKSAGNMTFRTVRGRTIASEKRAKKPITRVDGKLTKREALFKMASMYIAAHRADINVSFDRSMYGSAGNNFYRINKAFLAEAFESKVDSVATVTVAELDAAMKSYASAHANTVYRVKRTGFPVKYLSNAGWLSSDNPTPASGGSAGGDNSLG</sequence>
<dbReference type="Proteomes" id="UP000396835">
    <property type="component" value="Unassembled WGS sequence"/>
</dbReference>
<protein>
    <submittedName>
        <fullName evidence="1">Uncharacterized protein</fullName>
    </submittedName>
</protein>
<dbReference type="EMBL" id="CAACYH010000004">
    <property type="protein sequence ID" value="VFB14867.1"/>
    <property type="molecule type" value="Genomic_DNA"/>
</dbReference>